<dbReference type="KEGG" id="pdio:PDMSB3_2931.1"/>
<proteinExistence type="predicted"/>
<sequence>MPSGRRTGQIGRAEKRLWRHWRQQSGREFSVELSRHRARPGGRSGRSRLTGFAGPISETDPSPAVAEAVVIFTEAPPNRTLGKSARTVKVQAEVIGSPMTEVRNTQLARDREYSVAGQFFESVRACHLRAERPRRAQVLVPARGSPLNSRLRLGYRLTTA</sequence>
<evidence type="ECO:0000256" key="1">
    <source>
        <dbReference type="SAM" id="MobiDB-lite"/>
    </source>
</evidence>
<accession>A0A5Q4ZKN6</accession>
<feature type="region of interest" description="Disordered" evidence="1">
    <location>
        <begin position="32"/>
        <end position="61"/>
    </location>
</feature>
<keyword evidence="3" id="KW-1185">Reference proteome</keyword>
<evidence type="ECO:0000313" key="2">
    <source>
        <dbReference type="EMBL" id="VVD34215.1"/>
    </source>
</evidence>
<name>A0A5Q4ZKN6_9BURK</name>
<dbReference type="AlphaFoldDB" id="A0A5Q4ZKN6"/>
<protein>
    <submittedName>
        <fullName evidence="2">Uncharacterized protein</fullName>
    </submittedName>
</protein>
<organism evidence="2 3">
    <name type="scientific">Paraburkholderia dioscoreae</name>
    <dbReference type="NCBI Taxonomy" id="2604047"/>
    <lineage>
        <taxon>Bacteria</taxon>
        <taxon>Pseudomonadati</taxon>
        <taxon>Pseudomonadota</taxon>
        <taxon>Betaproteobacteria</taxon>
        <taxon>Burkholderiales</taxon>
        <taxon>Burkholderiaceae</taxon>
        <taxon>Paraburkholderia</taxon>
    </lineage>
</organism>
<dbReference type="Proteomes" id="UP000325811">
    <property type="component" value="Chromosome II"/>
</dbReference>
<reference evidence="2 3" key="1">
    <citation type="submission" date="2019-08" db="EMBL/GenBank/DDBJ databases">
        <authorList>
            <person name="Herpell B J."/>
        </authorList>
    </citation>
    <scope>NUCLEOTIDE SEQUENCE [LARGE SCALE GENOMIC DNA]</scope>
    <source>
        <strain evidence="3">Msb3</strain>
    </source>
</reference>
<dbReference type="EMBL" id="LR699554">
    <property type="protein sequence ID" value="VVD34215.1"/>
    <property type="molecule type" value="Genomic_DNA"/>
</dbReference>
<evidence type="ECO:0000313" key="3">
    <source>
        <dbReference type="Proteomes" id="UP000325811"/>
    </source>
</evidence>
<gene>
    <name evidence="2" type="ORF">PDMSB3_2931</name>
</gene>